<feature type="region of interest" description="Disordered" evidence="1">
    <location>
        <begin position="196"/>
        <end position="308"/>
    </location>
</feature>
<dbReference type="AlphaFoldDB" id="A0A8H5D871"/>
<evidence type="ECO:0000256" key="1">
    <source>
        <dbReference type="SAM" id="MobiDB-lite"/>
    </source>
</evidence>
<dbReference type="Proteomes" id="UP000518752">
    <property type="component" value="Unassembled WGS sequence"/>
</dbReference>
<proteinExistence type="predicted"/>
<protein>
    <submittedName>
        <fullName evidence="2">Uncharacterized protein</fullName>
    </submittedName>
</protein>
<comment type="caution">
    <text evidence="2">The sequence shown here is derived from an EMBL/GenBank/DDBJ whole genome shotgun (WGS) entry which is preliminary data.</text>
</comment>
<feature type="compositionally biased region" description="Low complexity" evidence="1">
    <location>
        <begin position="534"/>
        <end position="544"/>
    </location>
</feature>
<name>A0A8H5D871_9AGAR</name>
<keyword evidence="3" id="KW-1185">Reference proteome</keyword>
<feature type="region of interest" description="Disordered" evidence="1">
    <location>
        <begin position="58"/>
        <end position="85"/>
    </location>
</feature>
<reference evidence="2 3" key="1">
    <citation type="journal article" date="2020" name="ISME J.">
        <title>Uncovering the hidden diversity of litter-decomposition mechanisms in mushroom-forming fungi.</title>
        <authorList>
            <person name="Floudas D."/>
            <person name="Bentzer J."/>
            <person name="Ahren D."/>
            <person name="Johansson T."/>
            <person name="Persson P."/>
            <person name="Tunlid A."/>
        </authorList>
    </citation>
    <scope>NUCLEOTIDE SEQUENCE [LARGE SCALE GENOMIC DNA]</scope>
    <source>
        <strain evidence="2 3">CBS 406.79</strain>
    </source>
</reference>
<dbReference type="EMBL" id="JAACJN010000260">
    <property type="protein sequence ID" value="KAF5354518.1"/>
    <property type="molecule type" value="Genomic_DNA"/>
</dbReference>
<gene>
    <name evidence="2" type="ORF">D9757_013404</name>
</gene>
<sequence length="679" mass="74891">MYLEEVVEDNDMPAGVIVDDGNATVSESSTPSITFPTHTSPGAFNYTFLPDMSLATATTATGSTSEQARTARGGPGEASYSESGARTSGTILSVAYPTHPSSYSPEYLLHLPWTSLTQFILARAETWMALRTGAKMDTISHSPLPSAFIKSRKISSEIEGNHSMLRKIIGRVRRNLPPSELEAKLVQVADQWNEERGRTRYSSSRTPMNNERVQDVSGSSRSTSSNETERERNRAGGEWGMLNVGADHGMNQPTFPESPGSPVPLTRMFLKRSRSEPAAPRPNRPRLQLSTGDREDSEERPEYEYEHGYGGIDDWESLEIDESSVPPAGRQSFTRSHVYAVPGSNTQTLRLRIMQLPLPQVSPPGHGLALTSKETDPSTQEAHHQFLRPHQLAHPLLPPLRWNHRCLVSPQRIRISLSLRMRLSKGREGKVEVPLPDICIRLRSPLWLYKVLGFVFEQELGLHAHFLQINPGYLNTQQRSRSRGSPPPSSPASPGDTIIPPIRGRGLSSRPTHRKMPTWGGGWTYPSAGSSTEASPVPSTASVSPHRRLNASPSAGERVLTWQEVEDERRDLVRTDYDCGRRVAVVGDEVVPIADLKESVDVEELASTAGMGWQQHSTSLHSAEAQDSSPFADDEARLWLTGDETVGRSIQETQLRYLTESSPAILWTPATSGHVGFVT</sequence>
<evidence type="ECO:0000313" key="2">
    <source>
        <dbReference type="EMBL" id="KAF5354518.1"/>
    </source>
</evidence>
<feature type="compositionally biased region" description="Polar residues" evidence="1">
    <location>
        <begin position="200"/>
        <end position="211"/>
    </location>
</feature>
<organism evidence="2 3">
    <name type="scientific">Collybiopsis confluens</name>
    <dbReference type="NCBI Taxonomy" id="2823264"/>
    <lineage>
        <taxon>Eukaryota</taxon>
        <taxon>Fungi</taxon>
        <taxon>Dikarya</taxon>
        <taxon>Basidiomycota</taxon>
        <taxon>Agaricomycotina</taxon>
        <taxon>Agaricomycetes</taxon>
        <taxon>Agaricomycetidae</taxon>
        <taxon>Agaricales</taxon>
        <taxon>Marasmiineae</taxon>
        <taxon>Omphalotaceae</taxon>
        <taxon>Collybiopsis</taxon>
    </lineage>
</organism>
<evidence type="ECO:0000313" key="3">
    <source>
        <dbReference type="Proteomes" id="UP000518752"/>
    </source>
</evidence>
<feature type="region of interest" description="Disordered" evidence="1">
    <location>
        <begin position="476"/>
        <end position="555"/>
    </location>
</feature>
<accession>A0A8H5D871</accession>